<reference evidence="3" key="1">
    <citation type="submission" date="2023-08" db="EMBL/GenBank/DDBJ databases">
        <authorList>
            <person name="Audoor S."/>
            <person name="Bilcke G."/>
        </authorList>
    </citation>
    <scope>NUCLEOTIDE SEQUENCE</scope>
</reference>
<name>A0AAD2FT37_9STRA</name>
<dbReference type="Proteomes" id="UP001295423">
    <property type="component" value="Unassembled WGS sequence"/>
</dbReference>
<dbReference type="Gene3D" id="2.160.20.80">
    <property type="entry name" value="E3 ubiquitin-protein ligase SopA"/>
    <property type="match status" value="1"/>
</dbReference>
<dbReference type="Pfam" id="PF20710">
    <property type="entry name" value="DUF6824"/>
    <property type="match status" value="1"/>
</dbReference>
<evidence type="ECO:0000259" key="2">
    <source>
        <dbReference type="Pfam" id="PF20710"/>
    </source>
</evidence>
<gene>
    <name evidence="3" type="ORF">CYCCA115_LOCUS13472</name>
</gene>
<organism evidence="3 4">
    <name type="scientific">Cylindrotheca closterium</name>
    <dbReference type="NCBI Taxonomy" id="2856"/>
    <lineage>
        <taxon>Eukaryota</taxon>
        <taxon>Sar</taxon>
        <taxon>Stramenopiles</taxon>
        <taxon>Ochrophyta</taxon>
        <taxon>Bacillariophyta</taxon>
        <taxon>Bacillariophyceae</taxon>
        <taxon>Bacillariophycidae</taxon>
        <taxon>Bacillariales</taxon>
        <taxon>Bacillariaceae</taxon>
        <taxon>Cylindrotheca</taxon>
    </lineage>
</organism>
<dbReference type="InterPro" id="IPR049227">
    <property type="entry name" value="DUF6824"/>
</dbReference>
<feature type="domain" description="DUF6824" evidence="2">
    <location>
        <begin position="19"/>
        <end position="101"/>
    </location>
</feature>
<keyword evidence="4" id="KW-1185">Reference proteome</keyword>
<evidence type="ECO:0000313" key="4">
    <source>
        <dbReference type="Proteomes" id="UP001295423"/>
    </source>
</evidence>
<comment type="caution">
    <text evidence="3">The sequence shown here is derived from an EMBL/GenBank/DDBJ whole genome shotgun (WGS) entry which is preliminary data.</text>
</comment>
<accession>A0AAD2FT37</accession>
<feature type="compositionally biased region" description="Pro residues" evidence="1">
    <location>
        <begin position="303"/>
        <end position="313"/>
    </location>
</feature>
<dbReference type="EMBL" id="CAKOGP040001803">
    <property type="protein sequence ID" value="CAJ1952278.1"/>
    <property type="molecule type" value="Genomic_DNA"/>
</dbReference>
<dbReference type="SUPFAM" id="SSF141571">
    <property type="entry name" value="Pentapeptide repeat-like"/>
    <property type="match status" value="1"/>
</dbReference>
<dbReference type="AlphaFoldDB" id="A0AAD2FT37"/>
<feature type="region of interest" description="Disordered" evidence="1">
    <location>
        <begin position="257"/>
        <end position="320"/>
    </location>
</feature>
<feature type="compositionally biased region" description="Polar residues" evidence="1">
    <location>
        <begin position="271"/>
        <end position="290"/>
    </location>
</feature>
<evidence type="ECO:0000313" key="3">
    <source>
        <dbReference type="EMBL" id="CAJ1952278.1"/>
    </source>
</evidence>
<sequence length="320" mass="34830">MSAEAGKPVVPVMVPADVDILLGRGKPFQNHPGNQRMLTLVDKYRDRYQVAERKEKHDIVEEVMGLISGSGGRFLRRVDYENYWVEVAHAVAYRKVGHAFRSKARKTDSSSKPAPEMTRQRVEAPALNNSGMAPSNMEEMLLADLRMRRAALHQADFLNNMNNVNMNNMNMNNMNMNNMNMNNMNMNNMNMNNMNMNNMNMNNIAAMAAGTPLERFLLPTLYNNIAAAGFLQQGLQGGLMNPNVLAANAALMGNPAFNNAENGEGQKASAAPSQEVSPQQQETPQENGTPADNLAPVASAAPSGPPVAPPQPSALPAAVV</sequence>
<protein>
    <recommendedName>
        <fullName evidence="2">DUF6824 domain-containing protein</fullName>
    </recommendedName>
</protein>
<evidence type="ECO:0000256" key="1">
    <source>
        <dbReference type="SAM" id="MobiDB-lite"/>
    </source>
</evidence>
<proteinExistence type="predicted"/>